<organism evidence="3 4">
    <name type="scientific">Pedobacter fastidiosus</name>
    <dbReference type="NCBI Taxonomy" id="2765361"/>
    <lineage>
        <taxon>Bacteria</taxon>
        <taxon>Pseudomonadati</taxon>
        <taxon>Bacteroidota</taxon>
        <taxon>Sphingobacteriia</taxon>
        <taxon>Sphingobacteriales</taxon>
        <taxon>Sphingobacteriaceae</taxon>
        <taxon>Pedobacter</taxon>
    </lineage>
</organism>
<evidence type="ECO:0000313" key="3">
    <source>
        <dbReference type="EMBL" id="MBC6112638.1"/>
    </source>
</evidence>
<dbReference type="Pfam" id="PF13568">
    <property type="entry name" value="OMP_b-brl_2"/>
    <property type="match status" value="1"/>
</dbReference>
<dbReference type="SUPFAM" id="SSF56925">
    <property type="entry name" value="OMPA-like"/>
    <property type="match status" value="1"/>
</dbReference>
<proteinExistence type="predicted"/>
<reference evidence="3 4" key="1">
    <citation type="submission" date="2020-08" db="EMBL/GenBank/DDBJ databases">
        <authorList>
            <person name="Sun Q."/>
            <person name="Inoue M."/>
        </authorList>
    </citation>
    <scope>NUCLEOTIDE SEQUENCE [LARGE SCALE GENOMIC DNA]</scope>
    <source>
        <strain evidence="3 4">CCM 8938</strain>
    </source>
</reference>
<dbReference type="Proteomes" id="UP000652755">
    <property type="component" value="Unassembled WGS sequence"/>
</dbReference>
<dbReference type="EMBL" id="JACRYL010000023">
    <property type="protein sequence ID" value="MBC6112638.1"/>
    <property type="molecule type" value="Genomic_DNA"/>
</dbReference>
<feature type="signal peptide" evidence="1">
    <location>
        <begin position="1"/>
        <end position="20"/>
    </location>
</feature>
<feature type="domain" description="Outer membrane protein beta-barrel" evidence="2">
    <location>
        <begin position="29"/>
        <end position="172"/>
    </location>
</feature>
<evidence type="ECO:0000313" key="4">
    <source>
        <dbReference type="Proteomes" id="UP000652755"/>
    </source>
</evidence>
<dbReference type="RefSeq" id="WP_187073057.1">
    <property type="nucleotide sequence ID" value="NZ_JACRYL010000023.1"/>
</dbReference>
<sequence>MKKSLLILMCFALWSIGANSQGFGKKLLGKMEFGLKAGANYNDFTDAGFATDPLVGFHGGVTVAYKFTDNLMIQQELLFSTQGAKVLSGPLGAQDLKLSYFSIPLLIKYRSEFGFYGEIGGQVSFKIDEQVANFSGTDFAKKLDYGAIAGLGYQTKMGLGIGARYVYGLEKISDVNIGNLGGEMKNNSIQASLFFIF</sequence>
<feature type="chain" id="PRO_5046147065" evidence="1">
    <location>
        <begin position="21"/>
        <end position="197"/>
    </location>
</feature>
<comment type="caution">
    <text evidence="3">The sequence shown here is derived from an EMBL/GenBank/DDBJ whole genome shotgun (WGS) entry which is preliminary data.</text>
</comment>
<keyword evidence="4" id="KW-1185">Reference proteome</keyword>
<dbReference type="InterPro" id="IPR025665">
    <property type="entry name" value="Beta-barrel_OMP_2"/>
</dbReference>
<accession>A0ABR7KX06</accession>
<keyword evidence="1" id="KW-0732">Signal</keyword>
<protein>
    <submittedName>
        <fullName evidence="3">PorT family protein</fullName>
    </submittedName>
</protein>
<evidence type="ECO:0000256" key="1">
    <source>
        <dbReference type="SAM" id="SignalP"/>
    </source>
</evidence>
<name>A0ABR7KX06_9SPHI</name>
<evidence type="ECO:0000259" key="2">
    <source>
        <dbReference type="Pfam" id="PF13568"/>
    </source>
</evidence>
<dbReference type="InterPro" id="IPR011250">
    <property type="entry name" value="OMP/PagP_B-barrel"/>
</dbReference>
<gene>
    <name evidence="3" type="ORF">H7U22_19620</name>
</gene>